<feature type="repeat" description="PPR" evidence="3">
    <location>
        <begin position="264"/>
        <end position="298"/>
    </location>
</feature>
<dbReference type="PANTHER" id="PTHR47939">
    <property type="entry name" value="MEMBRANE-ASSOCIATED SALT-INDUCIBLE PROTEIN-LIKE"/>
    <property type="match status" value="1"/>
</dbReference>
<accession>A0ABD1XAJ1</accession>
<feature type="repeat" description="PPR" evidence="3">
    <location>
        <begin position="299"/>
        <end position="333"/>
    </location>
</feature>
<gene>
    <name evidence="4" type="ORF">Fot_02687</name>
</gene>
<reference evidence="5" key="1">
    <citation type="submission" date="2024-07" db="EMBL/GenBank/DDBJ databases">
        <title>Two chromosome-level genome assemblies of Korean endemic species Abeliophyllum distichum and Forsythia ovata (Oleaceae).</title>
        <authorList>
            <person name="Jang H."/>
        </authorList>
    </citation>
    <scope>NUCLEOTIDE SEQUENCE [LARGE SCALE GENOMIC DNA]</scope>
</reference>
<comment type="caution">
    <text evidence="4">The sequence shown here is derived from an EMBL/GenBank/DDBJ whole genome shotgun (WGS) entry which is preliminary data.</text>
</comment>
<organism evidence="4 5">
    <name type="scientific">Forsythia ovata</name>
    <dbReference type="NCBI Taxonomy" id="205694"/>
    <lineage>
        <taxon>Eukaryota</taxon>
        <taxon>Viridiplantae</taxon>
        <taxon>Streptophyta</taxon>
        <taxon>Embryophyta</taxon>
        <taxon>Tracheophyta</taxon>
        <taxon>Spermatophyta</taxon>
        <taxon>Magnoliopsida</taxon>
        <taxon>eudicotyledons</taxon>
        <taxon>Gunneridae</taxon>
        <taxon>Pentapetalae</taxon>
        <taxon>asterids</taxon>
        <taxon>lamiids</taxon>
        <taxon>Lamiales</taxon>
        <taxon>Oleaceae</taxon>
        <taxon>Forsythieae</taxon>
        <taxon>Forsythia</taxon>
    </lineage>
</organism>
<dbReference type="EMBL" id="JBFOLJ010000001">
    <property type="protein sequence ID" value="KAL2557948.1"/>
    <property type="molecule type" value="Genomic_DNA"/>
</dbReference>
<evidence type="ECO:0000256" key="1">
    <source>
        <dbReference type="ARBA" id="ARBA00007626"/>
    </source>
</evidence>
<dbReference type="Pfam" id="PF01535">
    <property type="entry name" value="PPR"/>
    <property type="match status" value="4"/>
</dbReference>
<comment type="similarity">
    <text evidence="1">Belongs to the PPR family. P subfamily.</text>
</comment>
<evidence type="ECO:0000313" key="4">
    <source>
        <dbReference type="EMBL" id="KAL2557948.1"/>
    </source>
</evidence>
<proteinExistence type="inferred from homology"/>
<feature type="repeat" description="PPR" evidence="3">
    <location>
        <begin position="229"/>
        <end position="263"/>
    </location>
</feature>
<feature type="repeat" description="PPR" evidence="3">
    <location>
        <begin position="475"/>
        <end position="509"/>
    </location>
</feature>
<dbReference type="AlphaFoldDB" id="A0ABD1XAJ1"/>
<dbReference type="SUPFAM" id="SSF81901">
    <property type="entry name" value="HCP-like"/>
    <property type="match status" value="1"/>
</dbReference>
<dbReference type="InterPro" id="IPR011990">
    <property type="entry name" value="TPR-like_helical_dom_sf"/>
</dbReference>
<dbReference type="Pfam" id="PF13041">
    <property type="entry name" value="PPR_2"/>
    <property type="match status" value="3"/>
</dbReference>
<evidence type="ECO:0000256" key="2">
    <source>
        <dbReference type="ARBA" id="ARBA00022737"/>
    </source>
</evidence>
<keyword evidence="5" id="KW-1185">Reference proteome</keyword>
<dbReference type="Gene3D" id="1.25.40.10">
    <property type="entry name" value="Tetratricopeptide repeat domain"/>
    <property type="match status" value="6"/>
</dbReference>
<dbReference type="PANTHER" id="PTHR47939:SF13">
    <property type="entry name" value="OS03G0201400 PROTEIN"/>
    <property type="match status" value="1"/>
</dbReference>
<feature type="repeat" description="PPR" evidence="3">
    <location>
        <begin position="440"/>
        <end position="474"/>
    </location>
</feature>
<keyword evidence="2" id="KW-0677">Repeat</keyword>
<feature type="repeat" description="PPR" evidence="3">
    <location>
        <begin position="405"/>
        <end position="439"/>
    </location>
</feature>
<evidence type="ECO:0000313" key="5">
    <source>
        <dbReference type="Proteomes" id="UP001604277"/>
    </source>
</evidence>
<evidence type="ECO:0000256" key="3">
    <source>
        <dbReference type="PROSITE-ProRule" id="PRU00708"/>
    </source>
</evidence>
<dbReference type="Pfam" id="PF12854">
    <property type="entry name" value="PPR_1"/>
    <property type="match status" value="1"/>
</dbReference>
<dbReference type="InterPro" id="IPR002885">
    <property type="entry name" value="PPR_rpt"/>
</dbReference>
<dbReference type="NCBIfam" id="TIGR00756">
    <property type="entry name" value="PPR"/>
    <property type="match status" value="6"/>
</dbReference>
<protein>
    <submittedName>
        <fullName evidence="4">Pentatricopeptide repeat-containing protein</fullName>
    </submittedName>
</protein>
<dbReference type="PROSITE" id="PS51375">
    <property type="entry name" value="PPR"/>
    <property type="match status" value="6"/>
</dbReference>
<name>A0ABD1XAJ1_9LAMI</name>
<dbReference type="Proteomes" id="UP001604277">
    <property type="component" value="Unassembled WGS sequence"/>
</dbReference>
<sequence length="594" mass="67439">MRVSAIRPVHVKYLFKNLQFIRFQSVPSLAHFNPYYADSFSDESDSDTENNIICVEKSNSNINVVELSSNGVIEILNNLKKEPIFALSFFYQLKERGFLHDVWTYMEIIKILCYWGMNRKLVCLLSEVIKLEKEHFSLQVMDLLEAMVKGIKSEDLSSLGRAIDALIKAYVSLGMFDEAIDILFKTKRRVVGPCLLSCNFLINRLVEHEKVDMAVEIYKQLKWLGQSPNVYTYGIVIKAYCRKGSFEEAVHVFREMEEAGVTPNVFTYTAYVQGLCEHGRSDLGYEVLRALKGENVPIDVYGYTVVIRGFVKEKKLKEAEIVLVDMENEGLVPDEYSYGGALIQGYCKSRNIMKALAVHNEMATKGIKTNCVMVSSILQCLCQIGMAPEAVDQYKNFKDLGVLLDEIAYNVVIDALCKMGNLNEAVWLLDEMKAKKMVLDIVHYTTLINGYCLQGKMFDALSLFKEMKEKGLQPDLITYNVLVGGFSRSGLAEDAFLLLDDMRGLGLIPGTATHNLIIEGLCLGRKVKETEMYLYRLEDKSIENYSAMVNGYCESDNATKAYKLFVMLFKEGRYVKKTSRLKLLSTLCLEGEYD</sequence>
<dbReference type="InterPro" id="IPR050667">
    <property type="entry name" value="PPR-containing_protein"/>
</dbReference>